<dbReference type="CDD" id="cd01637">
    <property type="entry name" value="IMPase_like"/>
    <property type="match status" value="1"/>
</dbReference>
<sequence>MDPTDGHLSDAALAHELVAVGVSTARGLWAQACLDPARTKSNRTDVVTRADTAAEAAMVALLAARRPDDAVVGEEGAFRPGCSGRTWVLDPVDGTYNFTRGSQRWCSAAALVVDGVPVLGAVASVSGADADAQVWVGGSDVALTESGRPVPRLVDVTLADSCLLTYLHPPHHATAVGAAWRRLMGGVATWRSTGSGSLDATDVAAARADLSVQHSVPLWDSAPGEALVRSVGGTSARIEADGVEWFLLGAPRAVAEAATLLRGE</sequence>
<dbReference type="Gene3D" id="3.40.190.80">
    <property type="match status" value="1"/>
</dbReference>
<dbReference type="InterPro" id="IPR000760">
    <property type="entry name" value="Inositol_monophosphatase-like"/>
</dbReference>
<organism evidence="4 5">
    <name type="scientific">Nocardioides yefusunii</name>
    <dbReference type="NCBI Taxonomy" id="2500546"/>
    <lineage>
        <taxon>Bacteria</taxon>
        <taxon>Bacillati</taxon>
        <taxon>Actinomycetota</taxon>
        <taxon>Actinomycetes</taxon>
        <taxon>Propionibacteriales</taxon>
        <taxon>Nocardioidaceae</taxon>
        <taxon>Nocardioides</taxon>
    </lineage>
</organism>
<evidence type="ECO:0000313" key="5">
    <source>
        <dbReference type="Proteomes" id="UP001596098"/>
    </source>
</evidence>
<dbReference type="RefSeq" id="WP_128220908.1">
    <property type="nucleotide sequence ID" value="NZ_CP034929.1"/>
</dbReference>
<keyword evidence="1" id="KW-0479">Metal-binding</keyword>
<protein>
    <submittedName>
        <fullName evidence="4">Inositol monophosphatase family protein</fullName>
    </submittedName>
</protein>
<accession>A0ABW1QYR9</accession>
<dbReference type="InterPro" id="IPR020583">
    <property type="entry name" value="Inositol_monoP_metal-BS"/>
</dbReference>
<proteinExistence type="predicted"/>
<comment type="caution">
    <text evidence="4">The sequence shown here is derived from an EMBL/GenBank/DDBJ whole genome shotgun (WGS) entry which is preliminary data.</text>
</comment>
<dbReference type="PANTHER" id="PTHR20854:SF4">
    <property type="entry name" value="INOSITOL-1-MONOPHOSPHATASE-RELATED"/>
    <property type="match status" value="1"/>
</dbReference>
<keyword evidence="2" id="KW-0378">Hydrolase</keyword>
<gene>
    <name evidence="4" type="ORF">ACFPWU_13565</name>
</gene>
<dbReference type="EMBL" id="JBHSQI010000008">
    <property type="protein sequence ID" value="MFC6154691.1"/>
    <property type="molecule type" value="Genomic_DNA"/>
</dbReference>
<dbReference type="Gene3D" id="3.30.540.10">
    <property type="entry name" value="Fructose-1,6-Bisphosphatase, subunit A, domain 1"/>
    <property type="match status" value="1"/>
</dbReference>
<evidence type="ECO:0000256" key="1">
    <source>
        <dbReference type="ARBA" id="ARBA00022723"/>
    </source>
</evidence>
<dbReference type="PANTHER" id="PTHR20854">
    <property type="entry name" value="INOSITOL MONOPHOSPHATASE"/>
    <property type="match status" value="1"/>
</dbReference>
<reference evidence="5" key="1">
    <citation type="journal article" date="2019" name="Int. J. Syst. Evol. Microbiol.">
        <title>The Global Catalogue of Microorganisms (GCM) 10K type strain sequencing project: providing services to taxonomists for standard genome sequencing and annotation.</title>
        <authorList>
            <consortium name="The Broad Institute Genomics Platform"/>
            <consortium name="The Broad Institute Genome Sequencing Center for Infectious Disease"/>
            <person name="Wu L."/>
            <person name="Ma J."/>
        </authorList>
    </citation>
    <scope>NUCLEOTIDE SEQUENCE [LARGE SCALE GENOMIC DNA]</scope>
    <source>
        <strain evidence="5">DFY28</strain>
    </source>
</reference>
<dbReference type="PRINTS" id="PR00377">
    <property type="entry name" value="IMPHPHTASES"/>
</dbReference>
<evidence type="ECO:0000256" key="3">
    <source>
        <dbReference type="ARBA" id="ARBA00022842"/>
    </source>
</evidence>
<keyword evidence="3" id="KW-0460">Magnesium</keyword>
<evidence type="ECO:0000256" key="2">
    <source>
        <dbReference type="ARBA" id="ARBA00022801"/>
    </source>
</evidence>
<dbReference type="Pfam" id="PF00459">
    <property type="entry name" value="Inositol_P"/>
    <property type="match status" value="1"/>
</dbReference>
<dbReference type="PROSITE" id="PS00629">
    <property type="entry name" value="IMP_1"/>
    <property type="match status" value="1"/>
</dbReference>
<evidence type="ECO:0000313" key="4">
    <source>
        <dbReference type="EMBL" id="MFC6154691.1"/>
    </source>
</evidence>
<dbReference type="Proteomes" id="UP001596098">
    <property type="component" value="Unassembled WGS sequence"/>
</dbReference>
<dbReference type="SUPFAM" id="SSF56655">
    <property type="entry name" value="Carbohydrate phosphatase"/>
    <property type="match status" value="1"/>
</dbReference>
<keyword evidence="5" id="KW-1185">Reference proteome</keyword>
<name>A0ABW1QYR9_9ACTN</name>